<dbReference type="GeneID" id="31016747"/>
<dbReference type="RefSeq" id="XP_020127725.1">
    <property type="nucleotide sequence ID" value="XM_020276486.1"/>
</dbReference>
<feature type="compositionally biased region" description="Basic and acidic residues" evidence="1">
    <location>
        <begin position="157"/>
        <end position="167"/>
    </location>
</feature>
<dbReference type="Proteomes" id="UP000183809">
    <property type="component" value="Unassembled WGS sequence"/>
</dbReference>
<reference evidence="2 3" key="1">
    <citation type="submission" date="2016-10" db="EMBL/GenBank/DDBJ databases">
        <title>Proteomics and genomics reveal pathogen-plant mechanisms compatible with a hemibiotrophic lifestyle of Diplodia corticola.</title>
        <authorList>
            <person name="Fernandes I."/>
            <person name="De Jonge R."/>
            <person name="Van De Peer Y."/>
            <person name="Devreese B."/>
            <person name="Alves A."/>
            <person name="Esteves A.C."/>
        </authorList>
    </citation>
    <scope>NUCLEOTIDE SEQUENCE [LARGE SCALE GENOMIC DNA]</scope>
    <source>
        <strain evidence="2 3">CBS 112549</strain>
    </source>
</reference>
<evidence type="ECO:0000256" key="1">
    <source>
        <dbReference type="SAM" id="MobiDB-lite"/>
    </source>
</evidence>
<accession>A0A1J9QST7</accession>
<keyword evidence="3" id="KW-1185">Reference proteome</keyword>
<name>A0A1J9QST7_9PEZI</name>
<organism evidence="2 3">
    <name type="scientific">Diplodia corticola</name>
    <dbReference type="NCBI Taxonomy" id="236234"/>
    <lineage>
        <taxon>Eukaryota</taxon>
        <taxon>Fungi</taxon>
        <taxon>Dikarya</taxon>
        <taxon>Ascomycota</taxon>
        <taxon>Pezizomycotina</taxon>
        <taxon>Dothideomycetes</taxon>
        <taxon>Dothideomycetes incertae sedis</taxon>
        <taxon>Botryosphaeriales</taxon>
        <taxon>Botryosphaeriaceae</taxon>
        <taxon>Diplodia</taxon>
    </lineage>
</organism>
<dbReference type="AlphaFoldDB" id="A0A1J9QST7"/>
<proteinExistence type="predicted"/>
<dbReference type="OrthoDB" id="5349761at2759"/>
<gene>
    <name evidence="2" type="ORF">BKCO1_4800046</name>
</gene>
<evidence type="ECO:0000313" key="3">
    <source>
        <dbReference type="Proteomes" id="UP000183809"/>
    </source>
</evidence>
<sequence length="201" mass="22612">MRLQPEQIEISDYPLSAAIDKLGGDDVLLSSIDLNISVVKFPKEPPNASEEEKRKVMNRRFVSGVSGRVPLGYRPRNKKKGSTAKPGDPWEIRWDWDEGKGAHVNLVCGSGNRTKFAFKMRTRIRSGYDTYIEVIRQMSAHVGYNTLPGPPAAQDTPEGRLRTDRNRNAPLTEQMKKKLLEGAAKSLIKKWISELGPRARL</sequence>
<evidence type="ECO:0000313" key="2">
    <source>
        <dbReference type="EMBL" id="OJD31465.1"/>
    </source>
</evidence>
<protein>
    <submittedName>
        <fullName evidence="2">Uncharacterized protein</fullName>
    </submittedName>
</protein>
<comment type="caution">
    <text evidence="2">The sequence shown here is derived from an EMBL/GenBank/DDBJ whole genome shotgun (WGS) entry which is preliminary data.</text>
</comment>
<feature type="region of interest" description="Disordered" evidence="1">
    <location>
        <begin position="145"/>
        <end position="167"/>
    </location>
</feature>
<dbReference type="EMBL" id="MNUE01000048">
    <property type="protein sequence ID" value="OJD31465.1"/>
    <property type="molecule type" value="Genomic_DNA"/>
</dbReference>